<comment type="subcellular location">
    <subcellularLocation>
        <location evidence="1">Nucleus</location>
    </subcellularLocation>
</comment>
<dbReference type="InterPro" id="IPR019544">
    <property type="entry name" value="Tetratricopeptide_SHNi-TPR_dom"/>
</dbReference>
<dbReference type="InterPro" id="IPR019734">
    <property type="entry name" value="TPR_rpt"/>
</dbReference>
<dbReference type="SMART" id="SM00028">
    <property type="entry name" value="TPR"/>
    <property type="match status" value="2"/>
</dbReference>
<evidence type="ECO:0000256" key="7">
    <source>
        <dbReference type="SAM" id="MobiDB-lite"/>
    </source>
</evidence>
<evidence type="ECO:0000259" key="8">
    <source>
        <dbReference type="Pfam" id="PF10516"/>
    </source>
</evidence>
<reference evidence="9 10" key="1">
    <citation type="journal article" date="2018" name="Gigascience">
        <title>Genomes of trombidid mites reveal novel predicted allergens and laterally-transferred genes associated with secondary metabolism.</title>
        <authorList>
            <person name="Dong X."/>
            <person name="Chaisiri K."/>
            <person name="Xia D."/>
            <person name="Armstrong S.D."/>
            <person name="Fang Y."/>
            <person name="Donnelly M.J."/>
            <person name="Kadowaki T."/>
            <person name="McGarry J.W."/>
            <person name="Darby A.C."/>
            <person name="Makepeace B.L."/>
        </authorList>
    </citation>
    <scope>NUCLEOTIDE SEQUENCE [LARGE SCALE GENOMIC DNA]</scope>
    <source>
        <strain evidence="9">UoL-WK</strain>
    </source>
</reference>
<keyword evidence="4 6" id="KW-0802">TPR repeat</keyword>
<dbReference type="GO" id="GO:0005654">
    <property type="term" value="C:nucleoplasm"/>
    <property type="evidence" value="ECO:0007669"/>
    <property type="project" value="TreeGrafter"/>
</dbReference>
<evidence type="ECO:0000256" key="3">
    <source>
        <dbReference type="ARBA" id="ARBA00022737"/>
    </source>
</evidence>
<dbReference type="STRING" id="1965070.A0A443QK02"/>
<evidence type="ECO:0000256" key="2">
    <source>
        <dbReference type="ARBA" id="ARBA00008402"/>
    </source>
</evidence>
<dbReference type="GO" id="GO:0042393">
    <property type="term" value="F:histone binding"/>
    <property type="evidence" value="ECO:0007669"/>
    <property type="project" value="TreeGrafter"/>
</dbReference>
<evidence type="ECO:0000256" key="1">
    <source>
        <dbReference type="ARBA" id="ARBA00004123"/>
    </source>
</evidence>
<dbReference type="OrthoDB" id="5587616at2759"/>
<dbReference type="PANTHER" id="PTHR15081:SF1">
    <property type="entry name" value="NUCLEAR AUTOANTIGENIC SPERM PROTEIN"/>
    <property type="match status" value="1"/>
</dbReference>
<dbReference type="AlphaFoldDB" id="A0A443QK02"/>
<dbReference type="InterPro" id="IPR051730">
    <property type="entry name" value="NASP-like"/>
</dbReference>
<dbReference type="PANTHER" id="PTHR15081">
    <property type="entry name" value="NUCLEAR AUTOANTIGENIC SPERM PROTEIN NASP -RELATED"/>
    <property type="match status" value="1"/>
</dbReference>
<dbReference type="Pfam" id="PF10516">
    <property type="entry name" value="SHNi-TPR"/>
    <property type="match status" value="1"/>
</dbReference>
<dbReference type="PROSITE" id="PS50005">
    <property type="entry name" value="TPR"/>
    <property type="match status" value="1"/>
</dbReference>
<keyword evidence="3" id="KW-0677">Repeat</keyword>
<evidence type="ECO:0000256" key="4">
    <source>
        <dbReference type="ARBA" id="ARBA00022803"/>
    </source>
</evidence>
<evidence type="ECO:0000313" key="10">
    <source>
        <dbReference type="Proteomes" id="UP000285301"/>
    </source>
</evidence>
<sequence>MAENKPQSANQNDAFTRAFNLLVQGKRHLLVCDYHSAVQSLEETCKILDQTYGKGADECGEAYLFYGIALLELSRQETGALDGVVNTKKDKKQDTEEDIEDCDEKTPECEVSEKSEEKNDVLDIDTPGTSFGVTSKKEDENNEDAEISDLEVSFDVLTMASIIFRRQIDKGMEMKLKLAESLQKLGEVSIEWENNEHAITMLNECLAIRKECLPEDDRLIAETYYHIGIAHSFMSQIEKANDCYRSAINVISKRIDSQKKIMAESNDNEVKGKAEKEVWELESLLPEMRAKIEDSIDQMSTITDAKKKEETELMEEKMIAEKIKEVQTKPVNNVSHLVKRKRKDEPEVVAKKTCTQIAAHETNRIEGGKEVSSQVKN</sequence>
<keyword evidence="10" id="KW-1185">Reference proteome</keyword>
<dbReference type="EMBL" id="NCKU01006591">
    <property type="protein sequence ID" value="RWS03341.1"/>
    <property type="molecule type" value="Genomic_DNA"/>
</dbReference>
<dbReference type="GO" id="GO:0034080">
    <property type="term" value="P:CENP-A containing chromatin assembly"/>
    <property type="evidence" value="ECO:0007669"/>
    <property type="project" value="TreeGrafter"/>
</dbReference>
<dbReference type="SUPFAM" id="SSF48452">
    <property type="entry name" value="TPR-like"/>
    <property type="match status" value="1"/>
</dbReference>
<dbReference type="InterPro" id="IPR011990">
    <property type="entry name" value="TPR-like_helical_dom_sf"/>
</dbReference>
<comment type="caution">
    <text evidence="9">The sequence shown here is derived from an EMBL/GenBank/DDBJ whole genome shotgun (WGS) entry which is preliminary data.</text>
</comment>
<keyword evidence="5" id="KW-0539">Nucleus</keyword>
<evidence type="ECO:0000256" key="5">
    <source>
        <dbReference type="ARBA" id="ARBA00023242"/>
    </source>
</evidence>
<evidence type="ECO:0000256" key="6">
    <source>
        <dbReference type="PROSITE-ProRule" id="PRU00339"/>
    </source>
</evidence>
<name>A0A443QK02_9ACAR</name>
<dbReference type="Gene3D" id="1.25.40.10">
    <property type="entry name" value="Tetratricopeptide repeat domain"/>
    <property type="match status" value="1"/>
</dbReference>
<comment type="similarity">
    <text evidence="2">Belongs to the NASP family.</text>
</comment>
<feature type="domain" description="Tetratricopeptide SHNi-TPR" evidence="8">
    <location>
        <begin position="182"/>
        <end position="215"/>
    </location>
</feature>
<dbReference type="GO" id="GO:0006335">
    <property type="term" value="P:DNA replication-dependent chromatin assembly"/>
    <property type="evidence" value="ECO:0007669"/>
    <property type="project" value="TreeGrafter"/>
</dbReference>
<feature type="region of interest" description="Disordered" evidence="7">
    <location>
        <begin position="87"/>
        <end position="144"/>
    </location>
</feature>
<organism evidence="9 10">
    <name type="scientific">Dinothrombium tinctorium</name>
    <dbReference type="NCBI Taxonomy" id="1965070"/>
    <lineage>
        <taxon>Eukaryota</taxon>
        <taxon>Metazoa</taxon>
        <taxon>Ecdysozoa</taxon>
        <taxon>Arthropoda</taxon>
        <taxon>Chelicerata</taxon>
        <taxon>Arachnida</taxon>
        <taxon>Acari</taxon>
        <taxon>Acariformes</taxon>
        <taxon>Trombidiformes</taxon>
        <taxon>Prostigmata</taxon>
        <taxon>Anystina</taxon>
        <taxon>Parasitengona</taxon>
        <taxon>Trombidioidea</taxon>
        <taxon>Trombidiidae</taxon>
        <taxon>Dinothrombium</taxon>
    </lineage>
</organism>
<evidence type="ECO:0000313" key="9">
    <source>
        <dbReference type="EMBL" id="RWS03341.1"/>
    </source>
</evidence>
<feature type="compositionally biased region" description="Basic and acidic residues" evidence="7">
    <location>
        <begin position="104"/>
        <end position="121"/>
    </location>
</feature>
<feature type="repeat" description="TPR" evidence="6">
    <location>
        <begin position="221"/>
        <end position="254"/>
    </location>
</feature>
<gene>
    <name evidence="9" type="ORF">B4U79_08977</name>
</gene>
<accession>A0A443QK02</accession>
<protein>
    <submittedName>
        <fullName evidence="9">Protein HGV2-like protein</fullName>
    </submittedName>
</protein>
<proteinExistence type="inferred from homology"/>
<dbReference type="Proteomes" id="UP000285301">
    <property type="component" value="Unassembled WGS sequence"/>
</dbReference>